<sequence length="421" mass="46234">MTTRRGFLVRGAGAAMAASLPVTGAAASAVALQRKAEANEREQWLSWVERLSEPVLLALSERRLRATMPVEAKPGLQEQRAIGTHLEALGRLLMGLAPWLELEPGQGESARETKLRERYRGYARAAIASAVDPQSPDYMRWSDSAQTVVDASFLALALLRAPKQLLDTMDAGTRSGMIAAMVKERRILTGLNNWVLFAAMDEALLFRLGAEWDRMRVAYALNELQSWYVGDGMYGDGPHFHADNYNSYVMQPYLLMLMQVLGEQEKPWAALRESITARATRYAAIQERMIAPDGTFPVLGRSITYRAGAFHLLADASLRGMLPQHMSPAQVRGALTAVQQRTLDVPGTFDVKGWLQIGLAGHQPDLGEPYISTGSLYLCSAAWLPLGLPPSHTFWAAPAEPWTQKKVWAGANAPADHAIAD</sequence>
<comment type="caution">
    <text evidence="3">The sequence shown here is derived from an EMBL/GenBank/DDBJ whole genome shotgun (WGS) entry which is preliminary data.</text>
</comment>
<gene>
    <name evidence="3" type="ORF">ACK2TP_16080</name>
</gene>
<dbReference type="PROSITE" id="PS51318">
    <property type="entry name" value="TAT"/>
    <property type="match status" value="1"/>
</dbReference>
<feature type="chain" id="PRO_5046638746" evidence="1">
    <location>
        <begin position="18"/>
        <end position="421"/>
    </location>
</feature>
<evidence type="ECO:0000259" key="2">
    <source>
        <dbReference type="Pfam" id="PF10022"/>
    </source>
</evidence>
<evidence type="ECO:0000313" key="4">
    <source>
        <dbReference type="Proteomes" id="UP001634747"/>
    </source>
</evidence>
<accession>A0ABW9KS09</accession>
<dbReference type="RefSeq" id="WP_263414542.1">
    <property type="nucleotide sequence ID" value="NZ_BAABBH010000001.1"/>
</dbReference>
<dbReference type="PANTHER" id="PTHR35339:SF3">
    <property type="entry name" value="DUF2264 DOMAIN-CONTAINING PROTEIN"/>
    <property type="match status" value="1"/>
</dbReference>
<dbReference type="InterPro" id="IPR006311">
    <property type="entry name" value="TAT_signal"/>
</dbReference>
<feature type="domain" description="DUF2264" evidence="2">
    <location>
        <begin position="41"/>
        <end position="402"/>
    </location>
</feature>
<reference evidence="3 4" key="1">
    <citation type="submission" date="2024-12" db="EMBL/GenBank/DDBJ databases">
        <authorList>
            <person name="Lee Y."/>
        </authorList>
    </citation>
    <scope>NUCLEOTIDE SEQUENCE [LARGE SCALE GENOMIC DNA]</scope>
    <source>
        <strain evidence="3 4">03SUJ4</strain>
    </source>
</reference>
<name>A0ABW9KS09_9BACT</name>
<evidence type="ECO:0000313" key="3">
    <source>
        <dbReference type="EMBL" id="MFN2977289.1"/>
    </source>
</evidence>
<proteinExistence type="predicted"/>
<protein>
    <submittedName>
        <fullName evidence="3">DUF2264 domain-containing protein</fullName>
    </submittedName>
</protein>
<dbReference type="InterPro" id="IPR049349">
    <property type="entry name" value="DUF2264_N"/>
</dbReference>
<evidence type="ECO:0000256" key="1">
    <source>
        <dbReference type="SAM" id="SignalP"/>
    </source>
</evidence>
<dbReference type="PANTHER" id="PTHR35339">
    <property type="entry name" value="LINALOOL DEHYDRATASE_ISOMERASE DOMAIN-CONTAINING PROTEIN"/>
    <property type="match status" value="1"/>
</dbReference>
<dbReference type="EMBL" id="JBJYXY010000001">
    <property type="protein sequence ID" value="MFN2977289.1"/>
    <property type="molecule type" value="Genomic_DNA"/>
</dbReference>
<organism evidence="3 4">
    <name type="scientific">Terriglobus aquaticus</name>
    <dbReference type="NCBI Taxonomy" id="940139"/>
    <lineage>
        <taxon>Bacteria</taxon>
        <taxon>Pseudomonadati</taxon>
        <taxon>Acidobacteriota</taxon>
        <taxon>Terriglobia</taxon>
        <taxon>Terriglobales</taxon>
        <taxon>Acidobacteriaceae</taxon>
        <taxon>Terriglobus</taxon>
    </lineage>
</organism>
<keyword evidence="1" id="KW-0732">Signal</keyword>
<dbReference type="Pfam" id="PF10022">
    <property type="entry name" value="DUF2264"/>
    <property type="match status" value="1"/>
</dbReference>
<feature type="signal peptide" evidence="1">
    <location>
        <begin position="1"/>
        <end position="17"/>
    </location>
</feature>
<dbReference type="PIRSF" id="PIRSF014753">
    <property type="entry name" value="UCP014753"/>
    <property type="match status" value="1"/>
</dbReference>
<dbReference type="Proteomes" id="UP001634747">
    <property type="component" value="Unassembled WGS sequence"/>
</dbReference>
<dbReference type="InterPro" id="IPR016624">
    <property type="entry name" value="UCP014753"/>
</dbReference>
<keyword evidence="4" id="KW-1185">Reference proteome</keyword>